<feature type="domain" description="MacB-like periplasmic core" evidence="9">
    <location>
        <begin position="55"/>
        <end position="227"/>
    </location>
</feature>
<comment type="subcellular location">
    <subcellularLocation>
        <location evidence="1">Cell membrane</location>
        <topology evidence="1">Multi-pass membrane protein</topology>
    </subcellularLocation>
</comment>
<keyword evidence="5 7" id="KW-0472">Membrane</keyword>
<name>A0A919FA49_9XANT</name>
<dbReference type="InterPro" id="IPR003838">
    <property type="entry name" value="ABC3_permease_C"/>
</dbReference>
<evidence type="ECO:0000256" key="7">
    <source>
        <dbReference type="SAM" id="Phobius"/>
    </source>
</evidence>
<organism evidence="10 11">
    <name type="scientific">Xanthomonas boreopolis</name>
    <dbReference type="NCBI Taxonomy" id="86183"/>
    <lineage>
        <taxon>Bacteria</taxon>
        <taxon>Pseudomonadati</taxon>
        <taxon>Pseudomonadota</taxon>
        <taxon>Gammaproteobacteria</taxon>
        <taxon>Lysobacterales</taxon>
        <taxon>Lysobacteraceae</taxon>
        <taxon>Xanthomonas</taxon>
    </lineage>
</organism>
<dbReference type="PANTHER" id="PTHR30572">
    <property type="entry name" value="MEMBRANE COMPONENT OF TRANSPORTER-RELATED"/>
    <property type="match status" value="1"/>
</dbReference>
<feature type="transmembrane region" description="Helical" evidence="7">
    <location>
        <begin position="340"/>
        <end position="358"/>
    </location>
</feature>
<feature type="transmembrane region" description="Helical" evidence="7">
    <location>
        <begin position="16"/>
        <end position="38"/>
    </location>
</feature>
<dbReference type="AlphaFoldDB" id="A0A919FA49"/>
<evidence type="ECO:0000256" key="2">
    <source>
        <dbReference type="ARBA" id="ARBA00022475"/>
    </source>
</evidence>
<evidence type="ECO:0000256" key="3">
    <source>
        <dbReference type="ARBA" id="ARBA00022692"/>
    </source>
</evidence>
<reference evidence="10" key="2">
    <citation type="submission" date="2020-09" db="EMBL/GenBank/DDBJ databases">
        <authorList>
            <person name="Sun Q."/>
            <person name="Ohkuma M."/>
        </authorList>
    </citation>
    <scope>NUCLEOTIDE SEQUENCE</scope>
    <source>
        <strain evidence="10">JCM 13306</strain>
    </source>
</reference>
<dbReference type="Pfam" id="PF02687">
    <property type="entry name" value="FtsX"/>
    <property type="match status" value="1"/>
</dbReference>
<accession>A0A919FA49</accession>
<dbReference type="RefSeq" id="WP_140727175.1">
    <property type="nucleotide sequence ID" value="NZ_BNBA01000028.1"/>
</dbReference>
<dbReference type="Pfam" id="PF12704">
    <property type="entry name" value="MacB_PCD"/>
    <property type="match status" value="1"/>
</dbReference>
<evidence type="ECO:0000313" key="11">
    <source>
        <dbReference type="Proteomes" id="UP000623958"/>
    </source>
</evidence>
<evidence type="ECO:0000256" key="6">
    <source>
        <dbReference type="ARBA" id="ARBA00038076"/>
    </source>
</evidence>
<evidence type="ECO:0000256" key="1">
    <source>
        <dbReference type="ARBA" id="ARBA00004651"/>
    </source>
</evidence>
<comment type="similarity">
    <text evidence="6">Belongs to the ABC-4 integral membrane protein family.</text>
</comment>
<keyword evidence="3 7" id="KW-0812">Transmembrane</keyword>
<evidence type="ECO:0000259" key="8">
    <source>
        <dbReference type="Pfam" id="PF02687"/>
    </source>
</evidence>
<dbReference type="EMBL" id="BNBA01000028">
    <property type="protein sequence ID" value="GHH57997.1"/>
    <property type="molecule type" value="Genomic_DNA"/>
</dbReference>
<dbReference type="Proteomes" id="UP000623958">
    <property type="component" value="Unassembled WGS sequence"/>
</dbReference>
<comment type="caution">
    <text evidence="10">The sequence shown here is derived from an EMBL/GenBank/DDBJ whole genome shotgun (WGS) entry which is preliminary data.</text>
</comment>
<evidence type="ECO:0000259" key="9">
    <source>
        <dbReference type="Pfam" id="PF12704"/>
    </source>
</evidence>
<feature type="domain" description="ABC3 transporter permease C-terminal" evidence="8">
    <location>
        <begin position="290"/>
        <end position="401"/>
    </location>
</feature>
<gene>
    <name evidence="10" type="primary">ybjZ</name>
    <name evidence="10" type="ORF">GCM10009090_30000</name>
</gene>
<evidence type="ECO:0000256" key="5">
    <source>
        <dbReference type="ARBA" id="ARBA00023136"/>
    </source>
</evidence>
<sequence>MDIRPVLSALSRHKTAAALIVVEIALTCAIICNAMFLISQRIDKLSEPSGLVEDQVLEISLAGIGEQADKDARTAEDLAALRAIPGVTDAVVGNQVPFFDNSNNTGLGLVPNQANNTVNAAQYQGDTLVKTLGLRLVAGRDFLPDEILLGSAVNKMLAEHPEKVSSAVIVTQSLARKLFPDGPAVGKTIYTGNIPLTIVGVVETLARPNIWGADAGKGDSMILPVRLPYTDGFYFLRVADPGRRQELLKTAVDTLTRLDPNRLVLRQRTYEEIRGEYFRNDRAMVGLMIVVCVSLMVVTALGIVGLASFWVQQRTKQIGIRRALGATRGQVLRYFQTENFLLASIGIVLGMLLAYSLNQMLMGRYELPRLPLVYLPIGAALLWLLGQLSVLGPARRAAAVPPAVATRGA</sequence>
<keyword evidence="4 7" id="KW-1133">Transmembrane helix</keyword>
<feature type="transmembrane region" description="Helical" evidence="7">
    <location>
        <begin position="284"/>
        <end position="311"/>
    </location>
</feature>
<dbReference type="GO" id="GO:0005886">
    <property type="term" value="C:plasma membrane"/>
    <property type="evidence" value="ECO:0007669"/>
    <property type="project" value="UniProtKB-SubCell"/>
</dbReference>
<reference evidence="10" key="1">
    <citation type="journal article" date="2014" name="Int. J. Syst. Evol. Microbiol.">
        <title>Complete genome sequence of Corynebacterium casei LMG S-19264T (=DSM 44701T), isolated from a smear-ripened cheese.</title>
        <authorList>
            <consortium name="US DOE Joint Genome Institute (JGI-PGF)"/>
            <person name="Walter F."/>
            <person name="Albersmeier A."/>
            <person name="Kalinowski J."/>
            <person name="Ruckert C."/>
        </authorList>
    </citation>
    <scope>NUCLEOTIDE SEQUENCE</scope>
    <source>
        <strain evidence="10">JCM 13306</strain>
    </source>
</reference>
<dbReference type="PANTHER" id="PTHR30572:SF4">
    <property type="entry name" value="ABC TRANSPORTER PERMEASE YTRF"/>
    <property type="match status" value="1"/>
</dbReference>
<keyword evidence="11" id="KW-1185">Reference proteome</keyword>
<keyword evidence="2" id="KW-1003">Cell membrane</keyword>
<dbReference type="InterPro" id="IPR025857">
    <property type="entry name" value="MacB_PCD"/>
</dbReference>
<evidence type="ECO:0000313" key="10">
    <source>
        <dbReference type="EMBL" id="GHH57997.1"/>
    </source>
</evidence>
<protein>
    <submittedName>
        <fullName evidence="10">ABC transporter permease</fullName>
    </submittedName>
</protein>
<proteinExistence type="inferred from homology"/>
<evidence type="ECO:0000256" key="4">
    <source>
        <dbReference type="ARBA" id="ARBA00022989"/>
    </source>
</evidence>
<feature type="transmembrane region" description="Helical" evidence="7">
    <location>
        <begin position="370"/>
        <end position="391"/>
    </location>
</feature>
<dbReference type="GO" id="GO:0022857">
    <property type="term" value="F:transmembrane transporter activity"/>
    <property type="evidence" value="ECO:0007669"/>
    <property type="project" value="TreeGrafter"/>
</dbReference>
<dbReference type="InterPro" id="IPR050250">
    <property type="entry name" value="Macrolide_Exporter_MacB"/>
</dbReference>